<dbReference type="EMBL" id="LCFP01000007">
    <property type="protein sequence ID" value="KKS97616.1"/>
    <property type="molecule type" value="Genomic_DNA"/>
</dbReference>
<dbReference type="Proteomes" id="UP000034894">
    <property type="component" value="Unassembled WGS sequence"/>
</dbReference>
<dbReference type="PANTHER" id="PTHR42831">
    <property type="entry name" value="FE-S PROTEIN MATURATION AUXILIARY FACTOR YITW"/>
    <property type="match status" value="1"/>
</dbReference>
<dbReference type="CDD" id="cd00371">
    <property type="entry name" value="HMA"/>
    <property type="match status" value="1"/>
</dbReference>
<feature type="domain" description="MIP18 family-like" evidence="1">
    <location>
        <begin position="23"/>
        <end position="94"/>
    </location>
</feature>
<dbReference type="InterPro" id="IPR052339">
    <property type="entry name" value="Fe-S_Maturation_MIP18"/>
</dbReference>
<name>A0A0G1FRH6_9BACT</name>
<dbReference type="STRING" id="1618443.UV73_C0007G0059"/>
<accession>A0A0G1FRH6</accession>
<reference evidence="2 3" key="1">
    <citation type="journal article" date="2015" name="Nature">
        <title>rRNA introns, odd ribosomes, and small enigmatic genomes across a large radiation of phyla.</title>
        <authorList>
            <person name="Brown C.T."/>
            <person name="Hug L.A."/>
            <person name="Thomas B.C."/>
            <person name="Sharon I."/>
            <person name="Castelle C.J."/>
            <person name="Singh A."/>
            <person name="Wilkins M.J."/>
            <person name="Williams K.H."/>
            <person name="Banfield J.F."/>
        </authorList>
    </citation>
    <scope>NUCLEOTIDE SEQUENCE [LARGE SCALE GENOMIC DNA]</scope>
</reference>
<dbReference type="InterPro" id="IPR006121">
    <property type="entry name" value="HMA_dom"/>
</dbReference>
<dbReference type="GO" id="GO:0046872">
    <property type="term" value="F:metal ion binding"/>
    <property type="evidence" value="ECO:0007669"/>
    <property type="project" value="InterPro"/>
</dbReference>
<sequence>MKSRCQGRLKAGGNIKKSKATREKLLKALKNVPDPELGISIVDLGLVYDVKINQQGQVEVLMTLTTMGCPLFDLIRDPVEATLMKIKGVKNVTVNLTFEPPWSVERMTEEAKVKLGFF</sequence>
<dbReference type="AlphaFoldDB" id="A0A0G1FRH6"/>
<dbReference type="Pfam" id="PF01883">
    <property type="entry name" value="FeS_assembly_P"/>
    <property type="match status" value="1"/>
</dbReference>
<organism evidence="2 3">
    <name type="scientific">Candidatus Gottesmanbacteria bacterium GW2011_GWA2_43_14</name>
    <dbReference type="NCBI Taxonomy" id="1618443"/>
    <lineage>
        <taxon>Bacteria</taxon>
        <taxon>Candidatus Gottesmaniibacteriota</taxon>
    </lineage>
</organism>
<proteinExistence type="predicted"/>
<protein>
    <recommendedName>
        <fullName evidence="1">MIP18 family-like domain-containing protein</fullName>
    </recommendedName>
</protein>
<gene>
    <name evidence="2" type="ORF">UV73_C0007G0059</name>
</gene>
<dbReference type="InterPro" id="IPR034904">
    <property type="entry name" value="FSCA_dom_sf"/>
</dbReference>
<comment type="caution">
    <text evidence="2">The sequence shown here is derived from an EMBL/GenBank/DDBJ whole genome shotgun (WGS) entry which is preliminary data.</text>
</comment>
<dbReference type="PANTHER" id="PTHR42831:SF1">
    <property type="entry name" value="FE-S PROTEIN MATURATION AUXILIARY FACTOR YITW"/>
    <property type="match status" value="1"/>
</dbReference>
<dbReference type="Gene3D" id="3.30.300.130">
    <property type="entry name" value="Fe-S cluster assembly (FSCA)"/>
    <property type="match status" value="1"/>
</dbReference>
<evidence type="ECO:0000259" key="1">
    <source>
        <dbReference type="Pfam" id="PF01883"/>
    </source>
</evidence>
<dbReference type="SUPFAM" id="SSF117916">
    <property type="entry name" value="Fe-S cluster assembly (FSCA) domain-like"/>
    <property type="match status" value="1"/>
</dbReference>
<dbReference type="InterPro" id="IPR002744">
    <property type="entry name" value="MIP18-like"/>
</dbReference>
<evidence type="ECO:0000313" key="2">
    <source>
        <dbReference type="EMBL" id="KKS97616.1"/>
    </source>
</evidence>
<evidence type="ECO:0000313" key="3">
    <source>
        <dbReference type="Proteomes" id="UP000034894"/>
    </source>
</evidence>